<evidence type="ECO:0000259" key="6">
    <source>
        <dbReference type="Pfam" id="PF00881"/>
    </source>
</evidence>
<feature type="domain" description="Nitroreductase" evidence="6">
    <location>
        <begin position="7"/>
        <end position="152"/>
    </location>
</feature>
<dbReference type="EMBL" id="FQXM01000004">
    <property type="protein sequence ID" value="SHH39402.1"/>
    <property type="molecule type" value="Genomic_DNA"/>
</dbReference>
<dbReference type="AlphaFoldDB" id="A0A1M5SLH0"/>
<dbReference type="InterPro" id="IPR000415">
    <property type="entry name" value="Nitroreductase-like"/>
</dbReference>
<proteinExistence type="inferred from homology"/>
<name>A0A1M5SLH0_9CLOT</name>
<evidence type="ECO:0000256" key="5">
    <source>
        <dbReference type="ARBA" id="ARBA00023002"/>
    </source>
</evidence>
<comment type="similarity">
    <text evidence="2">Belongs to the nitroreductase family.</text>
</comment>
<gene>
    <name evidence="7" type="ORF">SAMN02745207_01005</name>
</gene>
<evidence type="ECO:0000256" key="4">
    <source>
        <dbReference type="ARBA" id="ARBA00022643"/>
    </source>
</evidence>
<accession>A0A1M5SLH0</accession>
<evidence type="ECO:0000256" key="2">
    <source>
        <dbReference type="ARBA" id="ARBA00007118"/>
    </source>
</evidence>
<protein>
    <submittedName>
        <fullName evidence="7">Nitroreductase</fullName>
    </submittedName>
</protein>
<dbReference type="GO" id="GO:0016491">
    <property type="term" value="F:oxidoreductase activity"/>
    <property type="evidence" value="ECO:0007669"/>
    <property type="project" value="UniProtKB-KW"/>
</dbReference>
<keyword evidence="8" id="KW-1185">Reference proteome</keyword>
<dbReference type="SUPFAM" id="SSF55469">
    <property type="entry name" value="FMN-dependent nitroreductase-like"/>
    <property type="match status" value="1"/>
</dbReference>
<dbReference type="Gene3D" id="3.40.109.10">
    <property type="entry name" value="NADH Oxidase"/>
    <property type="match status" value="1"/>
</dbReference>
<dbReference type="Pfam" id="PF00881">
    <property type="entry name" value="Nitroreductase"/>
    <property type="match status" value="1"/>
</dbReference>
<dbReference type="PANTHER" id="PTHR43673:SF2">
    <property type="entry name" value="NITROREDUCTASE"/>
    <property type="match status" value="1"/>
</dbReference>
<organism evidence="7 8">
    <name type="scientific">Clostridium grantii DSM 8605</name>
    <dbReference type="NCBI Taxonomy" id="1121316"/>
    <lineage>
        <taxon>Bacteria</taxon>
        <taxon>Bacillati</taxon>
        <taxon>Bacillota</taxon>
        <taxon>Clostridia</taxon>
        <taxon>Eubacteriales</taxon>
        <taxon>Clostridiaceae</taxon>
        <taxon>Clostridium</taxon>
    </lineage>
</organism>
<evidence type="ECO:0000256" key="3">
    <source>
        <dbReference type="ARBA" id="ARBA00022630"/>
    </source>
</evidence>
<dbReference type="PANTHER" id="PTHR43673">
    <property type="entry name" value="NAD(P)H NITROREDUCTASE YDGI-RELATED"/>
    <property type="match status" value="1"/>
</dbReference>
<evidence type="ECO:0000313" key="7">
    <source>
        <dbReference type="EMBL" id="SHH39402.1"/>
    </source>
</evidence>
<dbReference type="STRING" id="1121316.SAMN02745207_01005"/>
<comment type="cofactor">
    <cofactor evidence="1">
        <name>FMN</name>
        <dbReference type="ChEBI" id="CHEBI:58210"/>
    </cofactor>
</comment>
<sequence length="189" mass="21599">MDFYNVIDQRRSAKKFNSIKVDCNSLDRMIDAALMSPSWKNKSSYKMIIVEDNEKRNQISFAIENRTDEAANALREAPMVVVMVGEPSVSGNLDGKEMYLVDGAIAMEHFILAATEEGYGTCWVASFDEKKVKDILSIPEGFKIIGMTPLGKAAELKEHYEKKDRKEYVYYDKWDISHSNKKSKENKVH</sequence>
<dbReference type="RefSeq" id="WP_073337332.1">
    <property type="nucleotide sequence ID" value="NZ_FQXM01000004.1"/>
</dbReference>
<dbReference type="InterPro" id="IPR029479">
    <property type="entry name" value="Nitroreductase"/>
</dbReference>
<reference evidence="7 8" key="1">
    <citation type="submission" date="2016-11" db="EMBL/GenBank/DDBJ databases">
        <authorList>
            <person name="Jaros S."/>
            <person name="Januszkiewicz K."/>
            <person name="Wedrychowicz H."/>
        </authorList>
    </citation>
    <scope>NUCLEOTIDE SEQUENCE [LARGE SCALE GENOMIC DNA]</scope>
    <source>
        <strain evidence="7 8">DSM 8605</strain>
    </source>
</reference>
<keyword evidence="3" id="KW-0285">Flavoprotein</keyword>
<keyword evidence="5" id="KW-0560">Oxidoreductase</keyword>
<evidence type="ECO:0000256" key="1">
    <source>
        <dbReference type="ARBA" id="ARBA00001917"/>
    </source>
</evidence>
<dbReference type="Proteomes" id="UP000184447">
    <property type="component" value="Unassembled WGS sequence"/>
</dbReference>
<dbReference type="OrthoDB" id="9812105at2"/>
<keyword evidence="4" id="KW-0288">FMN</keyword>
<evidence type="ECO:0000313" key="8">
    <source>
        <dbReference type="Proteomes" id="UP000184447"/>
    </source>
</evidence>